<dbReference type="AlphaFoldDB" id="A0AAN8AAZ5"/>
<evidence type="ECO:0000313" key="3">
    <source>
        <dbReference type="Proteomes" id="UP001346869"/>
    </source>
</evidence>
<reference evidence="2 3" key="2">
    <citation type="journal article" date="2023" name="Mol. Biol. Evol.">
        <title>Genomics of Secondarily Temperate Adaptation in the Only Non-Antarctic Icefish.</title>
        <authorList>
            <person name="Rivera-Colon A.G."/>
            <person name="Rayamajhi N."/>
            <person name="Minhas B.F."/>
            <person name="Madrigal G."/>
            <person name="Bilyk K.T."/>
            <person name="Yoon V."/>
            <person name="Hune M."/>
            <person name="Gregory S."/>
            <person name="Cheng C.H.C."/>
            <person name="Catchen J.M."/>
        </authorList>
    </citation>
    <scope>NUCLEOTIDE SEQUENCE [LARGE SCALE GENOMIC DNA]</scope>
    <source>
        <strain evidence="2">JMC-PN-2008</strain>
    </source>
</reference>
<proteinExistence type="predicted"/>
<dbReference type="EMBL" id="JAUZQC010000025">
    <property type="protein sequence ID" value="KAK5848322.1"/>
    <property type="molecule type" value="Genomic_DNA"/>
</dbReference>
<name>A0AAN8AAZ5_ELEMC</name>
<feature type="region of interest" description="Disordered" evidence="1">
    <location>
        <begin position="43"/>
        <end position="68"/>
    </location>
</feature>
<feature type="compositionally biased region" description="Basic and acidic residues" evidence="1">
    <location>
        <begin position="51"/>
        <end position="68"/>
    </location>
</feature>
<organism evidence="2 3">
    <name type="scientific">Eleginops maclovinus</name>
    <name type="common">Patagonian blennie</name>
    <name type="synonym">Eleginus maclovinus</name>
    <dbReference type="NCBI Taxonomy" id="56733"/>
    <lineage>
        <taxon>Eukaryota</taxon>
        <taxon>Metazoa</taxon>
        <taxon>Chordata</taxon>
        <taxon>Craniata</taxon>
        <taxon>Vertebrata</taxon>
        <taxon>Euteleostomi</taxon>
        <taxon>Actinopterygii</taxon>
        <taxon>Neopterygii</taxon>
        <taxon>Teleostei</taxon>
        <taxon>Neoteleostei</taxon>
        <taxon>Acanthomorphata</taxon>
        <taxon>Eupercaria</taxon>
        <taxon>Perciformes</taxon>
        <taxon>Notothenioidei</taxon>
        <taxon>Eleginopidae</taxon>
        <taxon>Eleginops</taxon>
    </lineage>
</organism>
<comment type="caution">
    <text evidence="2">The sequence shown here is derived from an EMBL/GenBank/DDBJ whole genome shotgun (WGS) entry which is preliminary data.</text>
</comment>
<dbReference type="Proteomes" id="UP001346869">
    <property type="component" value="Unassembled WGS sequence"/>
</dbReference>
<gene>
    <name evidence="2" type="ORF">PBY51_005947</name>
</gene>
<evidence type="ECO:0000313" key="2">
    <source>
        <dbReference type="EMBL" id="KAK5848322.1"/>
    </source>
</evidence>
<accession>A0AAN8AAZ5</accession>
<sequence length="68" mass="7938">MGPWGRERARRQDSQKLCLQWSSRGHRRPALYVRYPHITKGLITAEQTTETPHERGGRVKSGRETLPR</sequence>
<keyword evidence="3" id="KW-1185">Reference proteome</keyword>
<protein>
    <submittedName>
        <fullName evidence="2">Uncharacterized protein</fullName>
    </submittedName>
</protein>
<reference evidence="2 3" key="1">
    <citation type="journal article" date="2023" name="Genes (Basel)">
        <title>Chromosome-Level Genome Assembly and Circadian Gene Repertoire of the Patagonia Blennie Eleginops maclovinus-The Closest Ancestral Proxy of Antarctic Cryonotothenioids.</title>
        <authorList>
            <person name="Cheng C.C."/>
            <person name="Rivera-Colon A.G."/>
            <person name="Minhas B.F."/>
            <person name="Wilson L."/>
            <person name="Rayamajhi N."/>
            <person name="Vargas-Chacoff L."/>
            <person name="Catchen J.M."/>
        </authorList>
    </citation>
    <scope>NUCLEOTIDE SEQUENCE [LARGE SCALE GENOMIC DNA]</scope>
    <source>
        <strain evidence="2">JMC-PN-2008</strain>
    </source>
</reference>
<evidence type="ECO:0000256" key="1">
    <source>
        <dbReference type="SAM" id="MobiDB-lite"/>
    </source>
</evidence>